<dbReference type="EMBL" id="JBHTIF010000001">
    <property type="protein sequence ID" value="MFD0725900.1"/>
    <property type="molecule type" value="Genomic_DNA"/>
</dbReference>
<feature type="chain" id="PRO_5045614902" evidence="1">
    <location>
        <begin position="26"/>
        <end position="421"/>
    </location>
</feature>
<dbReference type="Pfam" id="PF01979">
    <property type="entry name" value="Amidohydro_1"/>
    <property type="match status" value="1"/>
</dbReference>
<dbReference type="PANTHER" id="PTHR43135">
    <property type="entry name" value="ALPHA-D-RIBOSE 1-METHYLPHOSPHONATE 5-TRIPHOSPHATE DIPHOSPHATASE"/>
    <property type="match status" value="1"/>
</dbReference>
<sequence>MTISGRLLVWAGLLLAVAVVPSVHAQTVAVVNARIVAGPEAEPISRGALLIRDGRIAAFGDADSVPVPQGMTVLDAGGGTLVAGFWNSHVHLIAPPLDHAAGHADDVLSAALTSAYLRWGFTTVFDIASAPGNAFGLRARIATGTVRGPAILTVDEPFFPKDGVPGYVPDTLGGWSLKQAEVATAAEASARARRQLAQGADGLKIFAGSMVGGEIGVLPMDLDIARAVAVAAHDARKPLFAHPSNTEGMEVAMAAGVDVFAHTTPNIAPWPEAVVRRLVEADIALVPTLALIEVEVRKEGAPAAALERMRENASGQLRAFSAAGGDVLFGTDAGYADVYDTRDELRLMHEAGLDWRQLLASLTSTPAARFGQRARKGRIAEGMDADLVILARDPALGVEAFADVRYTLIGGRVVYAAGPGE</sequence>
<evidence type="ECO:0000259" key="2">
    <source>
        <dbReference type="Pfam" id="PF01979"/>
    </source>
</evidence>
<dbReference type="InterPro" id="IPR051781">
    <property type="entry name" value="Metallo-dep_Hydrolase"/>
</dbReference>
<keyword evidence="4" id="KW-1185">Reference proteome</keyword>
<dbReference type="SUPFAM" id="SSF51556">
    <property type="entry name" value="Metallo-dependent hydrolases"/>
    <property type="match status" value="1"/>
</dbReference>
<dbReference type="Gene3D" id="3.20.20.140">
    <property type="entry name" value="Metal-dependent hydrolases"/>
    <property type="match status" value="1"/>
</dbReference>
<protein>
    <submittedName>
        <fullName evidence="3">Amidohydrolase family protein</fullName>
    </submittedName>
</protein>
<dbReference type="InterPro" id="IPR006680">
    <property type="entry name" value="Amidohydro-rel"/>
</dbReference>
<accession>A0ABW2YCI0</accession>
<organism evidence="3 4">
    <name type="scientific">Lysobacter brunescens</name>
    <dbReference type="NCBI Taxonomy" id="262323"/>
    <lineage>
        <taxon>Bacteria</taxon>
        <taxon>Pseudomonadati</taxon>
        <taxon>Pseudomonadota</taxon>
        <taxon>Gammaproteobacteria</taxon>
        <taxon>Lysobacterales</taxon>
        <taxon>Lysobacteraceae</taxon>
        <taxon>Lysobacter</taxon>
    </lineage>
</organism>
<dbReference type="RefSeq" id="WP_386823476.1">
    <property type="nucleotide sequence ID" value="NZ_JBHTIF010000001.1"/>
</dbReference>
<dbReference type="InterPro" id="IPR011059">
    <property type="entry name" value="Metal-dep_hydrolase_composite"/>
</dbReference>
<comment type="caution">
    <text evidence="3">The sequence shown here is derived from an EMBL/GenBank/DDBJ whole genome shotgun (WGS) entry which is preliminary data.</text>
</comment>
<evidence type="ECO:0000313" key="3">
    <source>
        <dbReference type="EMBL" id="MFD0725900.1"/>
    </source>
</evidence>
<evidence type="ECO:0000256" key="1">
    <source>
        <dbReference type="SAM" id="SignalP"/>
    </source>
</evidence>
<feature type="domain" description="Amidohydrolase-related" evidence="2">
    <location>
        <begin position="80"/>
        <end position="414"/>
    </location>
</feature>
<dbReference type="PANTHER" id="PTHR43135:SF3">
    <property type="entry name" value="ALPHA-D-RIBOSE 1-METHYLPHOSPHONATE 5-TRIPHOSPHATE DIPHOSPHATASE"/>
    <property type="match status" value="1"/>
</dbReference>
<dbReference type="Proteomes" id="UP001597110">
    <property type="component" value="Unassembled WGS sequence"/>
</dbReference>
<name>A0ABW2YCI0_9GAMM</name>
<evidence type="ECO:0000313" key="4">
    <source>
        <dbReference type="Proteomes" id="UP001597110"/>
    </source>
</evidence>
<proteinExistence type="predicted"/>
<feature type="signal peptide" evidence="1">
    <location>
        <begin position="1"/>
        <end position="25"/>
    </location>
</feature>
<gene>
    <name evidence="3" type="ORF">ACFQ0E_09845</name>
</gene>
<reference evidence="4" key="1">
    <citation type="journal article" date="2019" name="Int. J. Syst. Evol. Microbiol.">
        <title>The Global Catalogue of Microorganisms (GCM) 10K type strain sequencing project: providing services to taxonomists for standard genome sequencing and annotation.</title>
        <authorList>
            <consortium name="The Broad Institute Genomics Platform"/>
            <consortium name="The Broad Institute Genome Sequencing Center for Infectious Disease"/>
            <person name="Wu L."/>
            <person name="Ma J."/>
        </authorList>
    </citation>
    <scope>NUCLEOTIDE SEQUENCE [LARGE SCALE GENOMIC DNA]</scope>
    <source>
        <strain evidence="4">CCUG 55585</strain>
    </source>
</reference>
<dbReference type="SUPFAM" id="SSF51338">
    <property type="entry name" value="Composite domain of metallo-dependent hydrolases"/>
    <property type="match status" value="1"/>
</dbReference>
<dbReference type="Gene3D" id="2.30.40.10">
    <property type="entry name" value="Urease, subunit C, domain 1"/>
    <property type="match status" value="1"/>
</dbReference>
<dbReference type="InterPro" id="IPR032466">
    <property type="entry name" value="Metal_Hydrolase"/>
</dbReference>
<keyword evidence="1" id="KW-0732">Signal</keyword>